<feature type="transmembrane region" description="Helical" evidence="1">
    <location>
        <begin position="138"/>
        <end position="157"/>
    </location>
</feature>
<dbReference type="Proteomes" id="UP000281547">
    <property type="component" value="Unassembled WGS sequence"/>
</dbReference>
<dbReference type="PANTHER" id="PTHR34980:SF3">
    <property type="entry name" value="BLR8105 PROTEIN"/>
    <property type="match status" value="1"/>
</dbReference>
<dbReference type="GO" id="GO:0005886">
    <property type="term" value="C:plasma membrane"/>
    <property type="evidence" value="ECO:0007669"/>
    <property type="project" value="TreeGrafter"/>
</dbReference>
<proteinExistence type="predicted"/>
<dbReference type="EMBL" id="RZNJ01000009">
    <property type="protein sequence ID" value="RUT28218.1"/>
    <property type="molecule type" value="Genomic_DNA"/>
</dbReference>
<comment type="caution">
    <text evidence="2">The sequence shown here is derived from an EMBL/GenBank/DDBJ whole genome shotgun (WGS) entry which is preliminary data.</text>
</comment>
<dbReference type="Pfam" id="PF05656">
    <property type="entry name" value="DUF805"/>
    <property type="match status" value="1"/>
</dbReference>
<evidence type="ECO:0000256" key="1">
    <source>
        <dbReference type="SAM" id="Phobius"/>
    </source>
</evidence>
<gene>
    <name evidence="2" type="ORF">EMQ25_17630</name>
</gene>
<sequence>MQRGAGRPRPLASAKRLAYARPILLRGRDLRMSGIVDSFRSFEGRIARKGFWLGVLVLALLAIVLTLLLAPLMSGDFLQRAMILFEQPDYDGAEASALMLEAAQRGAWASLVVNLIIGYPALALMVKRRHDRNSSGADAIVLYALTLLGLALQSVGIGNEIVAFEDGLVVAPTLPLIALNIVTGLLGLYLFIVMGFLKGTAGPNRYGPDPLAPTQQDAR</sequence>
<keyword evidence="1" id="KW-1133">Transmembrane helix</keyword>
<feature type="transmembrane region" description="Helical" evidence="1">
    <location>
        <begin position="177"/>
        <end position="197"/>
    </location>
</feature>
<evidence type="ECO:0000313" key="3">
    <source>
        <dbReference type="Proteomes" id="UP000281547"/>
    </source>
</evidence>
<dbReference type="InterPro" id="IPR008523">
    <property type="entry name" value="DUF805"/>
</dbReference>
<dbReference type="PANTHER" id="PTHR34980">
    <property type="entry name" value="INNER MEMBRANE PROTEIN-RELATED-RELATED"/>
    <property type="match status" value="1"/>
</dbReference>
<organism evidence="2 3">
    <name type="scientific">Arsenicitalea aurantiaca</name>
    <dbReference type="NCBI Taxonomy" id="1783274"/>
    <lineage>
        <taxon>Bacteria</taxon>
        <taxon>Pseudomonadati</taxon>
        <taxon>Pseudomonadota</taxon>
        <taxon>Alphaproteobacteria</taxon>
        <taxon>Hyphomicrobiales</taxon>
        <taxon>Devosiaceae</taxon>
        <taxon>Arsenicitalea</taxon>
    </lineage>
</organism>
<keyword evidence="1" id="KW-0472">Membrane</keyword>
<accession>A0A433X297</accession>
<evidence type="ECO:0000313" key="2">
    <source>
        <dbReference type="EMBL" id="RUT28218.1"/>
    </source>
</evidence>
<feature type="transmembrane region" description="Helical" evidence="1">
    <location>
        <begin position="50"/>
        <end position="72"/>
    </location>
</feature>
<dbReference type="AlphaFoldDB" id="A0A433X297"/>
<reference evidence="2 3" key="1">
    <citation type="journal article" date="2016" name="Int. J. Syst. Evol. Microbiol.">
        <title>Arsenicitalea aurantiaca gen. nov., sp. nov., a new member of the family Hyphomicrobiaceae, isolated from high-arsenic sediment.</title>
        <authorList>
            <person name="Mu Y."/>
            <person name="Zhou L."/>
            <person name="Zeng X.C."/>
            <person name="Liu L."/>
            <person name="Pan Y."/>
            <person name="Chen X."/>
            <person name="Wang J."/>
            <person name="Li S."/>
            <person name="Li W.J."/>
            <person name="Wang Y."/>
        </authorList>
    </citation>
    <scope>NUCLEOTIDE SEQUENCE [LARGE SCALE GENOMIC DNA]</scope>
    <source>
        <strain evidence="2 3">42-50</strain>
    </source>
</reference>
<name>A0A433X297_9HYPH</name>
<keyword evidence="1" id="KW-0812">Transmembrane</keyword>
<protein>
    <submittedName>
        <fullName evidence="2">DUF805 domain-containing protein</fullName>
    </submittedName>
</protein>
<feature type="transmembrane region" description="Helical" evidence="1">
    <location>
        <begin position="107"/>
        <end position="126"/>
    </location>
</feature>
<keyword evidence="3" id="KW-1185">Reference proteome</keyword>